<feature type="region of interest" description="Disordered" evidence="2">
    <location>
        <begin position="1"/>
        <end position="89"/>
    </location>
</feature>
<evidence type="ECO:0000256" key="2">
    <source>
        <dbReference type="SAM" id="MobiDB-lite"/>
    </source>
</evidence>
<dbReference type="EMBL" id="SGPL01000463">
    <property type="protein sequence ID" value="THH12437.1"/>
    <property type="molecule type" value="Genomic_DNA"/>
</dbReference>
<feature type="compositionally biased region" description="Low complexity" evidence="2">
    <location>
        <begin position="1"/>
        <end position="17"/>
    </location>
</feature>
<evidence type="ECO:0000313" key="4">
    <source>
        <dbReference type="Proteomes" id="UP000310158"/>
    </source>
</evidence>
<gene>
    <name evidence="3" type="ORF">EW146_g7696</name>
</gene>
<evidence type="ECO:0000313" key="3">
    <source>
        <dbReference type="EMBL" id="THH12437.1"/>
    </source>
</evidence>
<feature type="region of interest" description="Disordered" evidence="2">
    <location>
        <begin position="730"/>
        <end position="762"/>
    </location>
</feature>
<feature type="compositionally biased region" description="Basic and acidic residues" evidence="2">
    <location>
        <begin position="61"/>
        <end position="70"/>
    </location>
</feature>
<feature type="compositionally biased region" description="Acidic residues" evidence="2">
    <location>
        <begin position="731"/>
        <end position="744"/>
    </location>
</feature>
<feature type="region of interest" description="Disordered" evidence="2">
    <location>
        <begin position="815"/>
        <end position="836"/>
    </location>
</feature>
<keyword evidence="4" id="KW-1185">Reference proteome</keyword>
<evidence type="ECO:0000256" key="1">
    <source>
        <dbReference type="SAM" id="Coils"/>
    </source>
</evidence>
<dbReference type="Proteomes" id="UP000310158">
    <property type="component" value="Unassembled WGS sequence"/>
</dbReference>
<feature type="coiled-coil region" evidence="1">
    <location>
        <begin position="469"/>
        <end position="527"/>
    </location>
</feature>
<protein>
    <submittedName>
        <fullName evidence="3">Uncharacterized protein</fullName>
    </submittedName>
</protein>
<feature type="compositionally biased region" description="Basic residues" evidence="2">
    <location>
        <begin position="71"/>
        <end position="89"/>
    </location>
</feature>
<dbReference type="OrthoDB" id="3260408at2759"/>
<organism evidence="3 4">
    <name type="scientific">Bondarzewia mesenterica</name>
    <dbReference type="NCBI Taxonomy" id="1095465"/>
    <lineage>
        <taxon>Eukaryota</taxon>
        <taxon>Fungi</taxon>
        <taxon>Dikarya</taxon>
        <taxon>Basidiomycota</taxon>
        <taxon>Agaricomycotina</taxon>
        <taxon>Agaricomycetes</taxon>
        <taxon>Russulales</taxon>
        <taxon>Bondarzewiaceae</taxon>
        <taxon>Bondarzewia</taxon>
    </lineage>
</organism>
<keyword evidence="1" id="KW-0175">Coiled coil</keyword>
<accession>A0A4S4LKN0</accession>
<feature type="compositionally biased region" description="Polar residues" evidence="2">
    <location>
        <begin position="33"/>
        <end position="60"/>
    </location>
</feature>
<comment type="caution">
    <text evidence="3">The sequence shown here is derived from an EMBL/GenBank/DDBJ whole genome shotgun (WGS) entry which is preliminary data.</text>
</comment>
<name>A0A4S4LKN0_9AGAM</name>
<proteinExistence type="predicted"/>
<sequence>MVVTRRAPAAPLSPASRTNSSQPLPRASAAKSKLSQTNNYPHEPSSASIDSQSKDNGSNESSRDADDSSKKMKHKAKAKAKKGGKKRRDRASSLADVLFRYLLLFFTIYSLTVCPNDVELKSPVCRGLSEYRRLVLEPYVLPAINTALSHPSIAPHVQRVKPYTDRAVQIAKPIALRTWSEWNARVVPQWEKRVVPQWNKYVVPQWTRYIVPQLHWVTTHIEPYRTAAEQEYEKRLGPHIRTMARSVRRLQQVVQPYIVLAANKTYAGYQTAKPYTIPLFQRVKATLKQLLVLLRVQRRKFVDPHVARIWARMQELSHGSPKINVPAPSPAVEEISPYPATVPSTPSPEPEVVEIVETVTPEPVSEGEQEVEAATVTSLRSSEPTTSTEDVVVETLDSAASILSESADSSMEETSSVLEAAKSSATHISSASYVVPAPTASKDPDDFDIDAFAADLGLDVDHNDSAPGAEEAEQVQEHVETEEEKAERLRIKKEQVAEKRRDIMKRHAQWEDDLERLIKDKKKTLRKTLVALRKAAVAEVKSSDEIKGSIEGLVEEAEKYLKGAEAYFKNLKKDSRKQQDKGALWRKVVDKVDAKFFDRLQETEEVVNGWYGTVVNKEEEEVTKVSDEVRDLADRAQADVGLDYAWLDDVTYQDWQRYHDLLKRKYLTRSDDFTQHVQSVQNGSHPSPPINPVQPALEELESEVKDIITGFETRLRRIKRAGDRAFGVAVPEEEKEDVDEEDSGAPEKPLVSILPVPGQNEPSADEAVLNVIGRGKQEVEEAFARARDFLSKKGTPEDRAKGAEEVASSIAQEVEAEARSDVLMSSAVPPAPREEL</sequence>
<dbReference type="AlphaFoldDB" id="A0A4S4LKN0"/>
<reference evidence="3 4" key="1">
    <citation type="submission" date="2019-02" db="EMBL/GenBank/DDBJ databases">
        <title>Genome sequencing of the rare red list fungi Bondarzewia mesenterica.</title>
        <authorList>
            <person name="Buettner E."/>
            <person name="Kellner H."/>
        </authorList>
    </citation>
    <scope>NUCLEOTIDE SEQUENCE [LARGE SCALE GENOMIC DNA]</scope>
    <source>
        <strain evidence="3 4">DSM 108281</strain>
    </source>
</reference>